<feature type="domain" description="HYDIN/VesB/CFA65-like Ig-like" evidence="6">
    <location>
        <begin position="405"/>
        <end position="505"/>
    </location>
</feature>
<evidence type="ECO:0000256" key="2">
    <source>
        <dbReference type="ARBA" id="ARBA00004496"/>
    </source>
</evidence>
<accession>A0A2G9SCX6</accession>
<evidence type="ECO:0000256" key="5">
    <source>
        <dbReference type="ARBA" id="ARBA00023273"/>
    </source>
</evidence>
<evidence type="ECO:0000313" key="7">
    <source>
        <dbReference type="EMBL" id="PIO38009.1"/>
    </source>
</evidence>
<dbReference type="Pfam" id="PF14874">
    <property type="entry name" value="PapD-like"/>
    <property type="match status" value="1"/>
</dbReference>
<keyword evidence="3" id="KW-0963">Cytoplasm</keyword>
<keyword evidence="4" id="KW-0969">Cilium</keyword>
<feature type="domain" description="HYDIN/VesB/CFA65-like Ig-like" evidence="6">
    <location>
        <begin position="144"/>
        <end position="236"/>
    </location>
</feature>
<dbReference type="AlphaFoldDB" id="A0A2G9SCX6"/>
<evidence type="ECO:0000313" key="8">
    <source>
        <dbReference type="Proteomes" id="UP000228934"/>
    </source>
</evidence>
<protein>
    <recommendedName>
        <fullName evidence="6">HYDIN/VesB/CFA65-like Ig-like domain-containing protein</fullName>
    </recommendedName>
</protein>
<dbReference type="Proteomes" id="UP000228934">
    <property type="component" value="Unassembled WGS sequence"/>
</dbReference>
<keyword evidence="5" id="KW-0966">Cell projection</keyword>
<evidence type="ECO:0000256" key="3">
    <source>
        <dbReference type="ARBA" id="ARBA00022490"/>
    </source>
</evidence>
<dbReference type="InterPro" id="IPR013783">
    <property type="entry name" value="Ig-like_fold"/>
</dbReference>
<evidence type="ECO:0000259" key="6">
    <source>
        <dbReference type="Pfam" id="PF22544"/>
    </source>
</evidence>
<evidence type="ECO:0000256" key="1">
    <source>
        <dbReference type="ARBA" id="ARBA00004138"/>
    </source>
</evidence>
<keyword evidence="8" id="KW-1185">Reference proteome</keyword>
<dbReference type="InterPro" id="IPR008962">
    <property type="entry name" value="PapD-like_sf"/>
</dbReference>
<comment type="subcellular location">
    <subcellularLocation>
        <location evidence="1">Cell projection</location>
        <location evidence="1">Cilium</location>
    </subcellularLocation>
    <subcellularLocation>
        <location evidence="2">Cytoplasm</location>
    </subcellularLocation>
</comment>
<organism evidence="7 8">
    <name type="scientific">Aquarana catesbeiana</name>
    <name type="common">American bullfrog</name>
    <name type="synonym">Rana catesbeiana</name>
    <dbReference type="NCBI Taxonomy" id="8400"/>
    <lineage>
        <taxon>Eukaryota</taxon>
        <taxon>Metazoa</taxon>
        <taxon>Chordata</taxon>
        <taxon>Craniata</taxon>
        <taxon>Vertebrata</taxon>
        <taxon>Euteleostomi</taxon>
        <taxon>Amphibia</taxon>
        <taxon>Batrachia</taxon>
        <taxon>Anura</taxon>
        <taxon>Neobatrachia</taxon>
        <taxon>Ranoidea</taxon>
        <taxon>Ranidae</taxon>
        <taxon>Aquarana</taxon>
    </lineage>
</organism>
<dbReference type="InterPro" id="IPR053879">
    <property type="entry name" value="HYDIN_VesB_CFA65-like_Ig"/>
</dbReference>
<dbReference type="GO" id="GO:0003341">
    <property type="term" value="P:cilium movement"/>
    <property type="evidence" value="ECO:0007669"/>
    <property type="project" value="TreeGrafter"/>
</dbReference>
<dbReference type="GO" id="GO:0005930">
    <property type="term" value="C:axoneme"/>
    <property type="evidence" value="ECO:0007669"/>
    <property type="project" value="TreeGrafter"/>
</dbReference>
<evidence type="ECO:0000256" key="4">
    <source>
        <dbReference type="ARBA" id="ARBA00023069"/>
    </source>
</evidence>
<reference evidence="8" key="1">
    <citation type="journal article" date="2017" name="Nat. Commun.">
        <title>The North American bullfrog draft genome provides insight into hormonal regulation of long noncoding RNA.</title>
        <authorList>
            <person name="Hammond S.A."/>
            <person name="Warren R.L."/>
            <person name="Vandervalk B.P."/>
            <person name="Kucuk E."/>
            <person name="Khan H."/>
            <person name="Gibb E.A."/>
            <person name="Pandoh P."/>
            <person name="Kirk H."/>
            <person name="Zhao Y."/>
            <person name="Jones M."/>
            <person name="Mungall A.J."/>
            <person name="Coope R."/>
            <person name="Pleasance S."/>
            <person name="Moore R.A."/>
            <person name="Holt R.A."/>
            <person name="Round J.M."/>
            <person name="Ohora S."/>
            <person name="Walle B.V."/>
            <person name="Veldhoen N."/>
            <person name="Helbing C.C."/>
            <person name="Birol I."/>
        </authorList>
    </citation>
    <scope>NUCLEOTIDE SEQUENCE [LARGE SCALE GENOMIC DNA]</scope>
</reference>
<dbReference type="GO" id="GO:1904158">
    <property type="term" value="P:axonemal central apparatus assembly"/>
    <property type="evidence" value="ECO:0007669"/>
    <property type="project" value="TreeGrafter"/>
</dbReference>
<name>A0A2G9SCX6_AQUCT</name>
<sequence length="1150" mass="129054">MSLSTEQRLANTREMHLPKIIELLDMSETTHQKFSTVDLDQALFQPFPSEIVFQNYVPCETYEVPLVLRNNDKVPRLVKVVQENSPYFTIISPSDVCNKVAPGMPSTFRIQFTPEENKDYFHQVICITEREKFVVPIQAIGARAVLDFPDEFSFQVCPVKYNSQKTLLVRNIGNRQACFQLLTERPFSVEPLSGTLDIGDSMQVTVEFQPLEVGDHKKFLLIHYDTGEHICVSLHGAATDINVRLDKNSLTIEKTFSSLTNQRTVTIFNRSDIITHFQWKELATRQEEEAQRQRFCSDLKMEEEGETDRFLEECRADPTLRERLSLLSRTFYNRKKMVETDSMLFSDSVFHIEPVEGDVWPNSSVQVTVLFKPQTAKIYQRTVYCDITGREARLPLRIRGEGLGPKLVFSFDQLDIGKVFVGSSHSYEVVLTNQGAIDGIFSLSTPTSAVASCFTFTPSEGIVLPDGHQAIHISLCCSILGEFSEEFHFNVDGAPEVITLTVRGCVIGPTFHFSVPGLHFGDVSFGFSHTLTCSLNNTSLVPMSFSLRVPGDGRGEPSVTCRSFVLEEKTPSWKIQHKGGSRPQEFSISPSRGTIRSQGLLDIEVTFCANQVKKYELALVVDIDGIGEEVLALPITARCVVPPLFVENLSVKFNRCFLQYPYEKAVTITNPSNLQGCYVVVSQDPASLSSIHFYSPIPRGIIEPHSSVDIPIVVTAQRTGEHSTTAQIAVFGGSEAPLEVLLLCTGEGPVVHVHPSELDFGNIPALTDVSRTIHLNNQSLIPAPFQVTMAKKRSLWHVEPSCGEVPAEGETRLTLVAHLDDTVAFKDTVQLVITNSSTYLIPVHANGTGTTIVTDRTFAPVLNLGAHFSAGPCRYHFTMTNRGRRTHQLYWTTEGFPQFRKRQTLPSLKPTAIQCEPPEPTFRLQPSRMELHPGQSIDVILEGTSDIPKLVKERLLGQAIIGKQSGKEKIMSVDVICEFIAPLLDLSTKKLHFYVEKQPDDELKEKYESVTLKNISSLPLTIFVSVKQPFSIGFGNTPHTGKLQNSLALQNGKEKELIIKFDPTYITDLQSRVLDEVLSIQYLEHPHKDYVSLQAEVHFPNLHFPTTQIHFGCILNDTESMRELEVTNCSPLPVQYHWSFMTENWDIQIR</sequence>
<dbReference type="PANTHER" id="PTHR23053">
    <property type="entry name" value="DLEC1 DELETED IN LUNG AND ESOPHAGEAL CANCER 1"/>
    <property type="match status" value="1"/>
</dbReference>
<dbReference type="Pfam" id="PF22544">
    <property type="entry name" value="HYDIN_VesB_CFA65-like_Ig"/>
    <property type="match status" value="2"/>
</dbReference>
<gene>
    <name evidence="7" type="ORF">AB205_0118750</name>
</gene>
<proteinExistence type="predicted"/>
<dbReference type="SUPFAM" id="SSF49354">
    <property type="entry name" value="PapD-like"/>
    <property type="match status" value="1"/>
</dbReference>
<dbReference type="EMBL" id="KV924726">
    <property type="protein sequence ID" value="PIO38009.1"/>
    <property type="molecule type" value="Genomic_DNA"/>
</dbReference>
<dbReference type="OrthoDB" id="442692at2759"/>
<dbReference type="Gene3D" id="2.60.40.10">
    <property type="entry name" value="Immunoglobulins"/>
    <property type="match status" value="7"/>
</dbReference>
<dbReference type="InterPro" id="IPR033305">
    <property type="entry name" value="Hydin-like"/>
</dbReference>
<dbReference type="PANTHER" id="PTHR23053:SF0">
    <property type="entry name" value="HYDROCEPHALUS-INDUCING PROTEIN HOMOLOG"/>
    <property type="match status" value="1"/>
</dbReference>